<feature type="region of interest" description="Disordered" evidence="7">
    <location>
        <begin position="695"/>
        <end position="718"/>
    </location>
</feature>
<dbReference type="RefSeq" id="WP_319955823.1">
    <property type="nucleotide sequence ID" value="NZ_JAXAVX010000018.1"/>
</dbReference>
<gene>
    <name evidence="10" type="ORF">SK069_18900</name>
</gene>
<evidence type="ECO:0000256" key="3">
    <source>
        <dbReference type="ARBA" id="ARBA00022475"/>
    </source>
</evidence>
<feature type="transmembrane region" description="Helical" evidence="8">
    <location>
        <begin position="527"/>
        <end position="545"/>
    </location>
</feature>
<dbReference type="SUPFAM" id="SSF82866">
    <property type="entry name" value="Multidrug efflux transporter AcrB transmembrane domain"/>
    <property type="match status" value="2"/>
</dbReference>
<evidence type="ECO:0000256" key="5">
    <source>
        <dbReference type="ARBA" id="ARBA00022989"/>
    </source>
</evidence>
<dbReference type="InterPro" id="IPR000731">
    <property type="entry name" value="SSD"/>
</dbReference>
<keyword evidence="4 8" id="KW-0812">Transmembrane</keyword>
<comment type="subcellular location">
    <subcellularLocation>
        <location evidence="1">Cell membrane</location>
        <topology evidence="1">Multi-pass membrane protein</topology>
    </subcellularLocation>
</comment>
<keyword evidence="3" id="KW-1003">Cell membrane</keyword>
<evidence type="ECO:0000256" key="1">
    <source>
        <dbReference type="ARBA" id="ARBA00004651"/>
    </source>
</evidence>
<evidence type="ECO:0000256" key="8">
    <source>
        <dbReference type="SAM" id="Phobius"/>
    </source>
</evidence>
<evidence type="ECO:0000256" key="2">
    <source>
        <dbReference type="ARBA" id="ARBA00010157"/>
    </source>
</evidence>
<sequence>MLSRLAELGIRRPRAVAVLAAVAFLVVGALGGPAAGILDRDRAFDDPGASSTDARLALERATGQAAEPGVLVLVDGAPGSAAVASAVRTLDADRAVARVTAPPSATGGSPLVSRDGTRTVVAATLRAHVDREAAVERLEDAFADRRDARLGGPDVAFVQVGQQASEDLAGSELLALPVLALLTFLFFRGIAAALPLAIGGLTVLATFALLRLANLAVDLSPFALNLVIAAGLGLAIDYSLFLVSRFREELGDDRPIPDAVRRTMATAGRTVVFSSVTVAAALACLCVFPLPFLQSMGIGGALVSLVAAASSLAVLPALFVLLGRRLGKVRPLPEGHGRWHRLASAVMRRPGRFAIVAAVVMLVLAAPALRTAWTGVDASILPESKSARVVADAMAREFPAVTTNPITVAVTAPSQEREGVQAYATALARIPGVERVAPPRPVGPALWQVDVTARGSAISDEAMRTVQRIRDAAGDQRVLVGGASAAQLDQRDAISRMLPLAAGLLLAATLSILWLMTGSVLLPIKALLMNVLTTAAATGILVWVFQDGRLEGLLGYRSQGGIEQTDFLVMVAIAFGLSTDYGVFLLTRIKEARDARIARGAGPELEREAVAVGIQRTGAIVSAAAILLAVALGAFLTSDVVFLQQLGLGAAAAVLLDAFIVRTLLVPSLMALLGRWNWWSPRPLQRLHARIGISEGPPPEPARAAAGARPGTPADVPR</sequence>
<name>A0ABU4VP91_9ACTN</name>
<feature type="transmembrane region" description="Helical" evidence="8">
    <location>
        <begin position="271"/>
        <end position="292"/>
    </location>
</feature>
<organism evidence="10 11">
    <name type="scientific">Patulibacter brassicae</name>
    <dbReference type="NCBI Taxonomy" id="1705717"/>
    <lineage>
        <taxon>Bacteria</taxon>
        <taxon>Bacillati</taxon>
        <taxon>Actinomycetota</taxon>
        <taxon>Thermoleophilia</taxon>
        <taxon>Solirubrobacterales</taxon>
        <taxon>Patulibacteraceae</taxon>
        <taxon>Patulibacter</taxon>
    </lineage>
</organism>
<evidence type="ECO:0000259" key="9">
    <source>
        <dbReference type="PROSITE" id="PS50156"/>
    </source>
</evidence>
<proteinExistence type="inferred from homology"/>
<keyword evidence="5 8" id="KW-1133">Transmembrane helix</keyword>
<dbReference type="InterPro" id="IPR050545">
    <property type="entry name" value="Mycobact_MmpL"/>
</dbReference>
<comment type="caution">
    <text evidence="10">The sequence shown here is derived from an EMBL/GenBank/DDBJ whole genome shotgun (WGS) entry which is preliminary data.</text>
</comment>
<feature type="compositionally biased region" description="Low complexity" evidence="7">
    <location>
        <begin position="702"/>
        <end position="718"/>
    </location>
</feature>
<dbReference type="PANTHER" id="PTHR33406">
    <property type="entry name" value="MEMBRANE PROTEIN MJ1562-RELATED"/>
    <property type="match status" value="1"/>
</dbReference>
<feature type="transmembrane region" description="Helical" evidence="8">
    <location>
        <begin position="194"/>
        <end position="216"/>
    </location>
</feature>
<dbReference type="Proteomes" id="UP001277761">
    <property type="component" value="Unassembled WGS sequence"/>
</dbReference>
<evidence type="ECO:0000313" key="11">
    <source>
        <dbReference type="Proteomes" id="UP001277761"/>
    </source>
</evidence>
<feature type="transmembrane region" description="Helical" evidence="8">
    <location>
        <begin position="497"/>
        <end position="515"/>
    </location>
</feature>
<dbReference type="Gene3D" id="1.20.1640.10">
    <property type="entry name" value="Multidrug efflux transporter AcrB transmembrane domain"/>
    <property type="match status" value="2"/>
</dbReference>
<dbReference type="PANTHER" id="PTHR33406:SF11">
    <property type="entry name" value="MEMBRANE PROTEIN SCO6666-RELATED"/>
    <property type="match status" value="1"/>
</dbReference>
<keyword evidence="11" id="KW-1185">Reference proteome</keyword>
<evidence type="ECO:0000313" key="10">
    <source>
        <dbReference type="EMBL" id="MDX8153673.1"/>
    </source>
</evidence>
<accession>A0ABU4VP91</accession>
<feature type="transmembrane region" description="Helical" evidence="8">
    <location>
        <begin position="565"/>
        <end position="586"/>
    </location>
</feature>
<feature type="transmembrane region" description="Helical" evidence="8">
    <location>
        <begin position="353"/>
        <end position="373"/>
    </location>
</feature>
<comment type="similarity">
    <text evidence="2">Belongs to the resistance-nodulation-cell division (RND) (TC 2.A.6) family. MmpL subfamily.</text>
</comment>
<feature type="domain" description="SSD" evidence="9">
    <location>
        <begin position="185"/>
        <end position="321"/>
    </location>
</feature>
<evidence type="ECO:0000256" key="7">
    <source>
        <dbReference type="SAM" id="MobiDB-lite"/>
    </source>
</evidence>
<evidence type="ECO:0000256" key="4">
    <source>
        <dbReference type="ARBA" id="ARBA00022692"/>
    </source>
</evidence>
<evidence type="ECO:0000256" key="6">
    <source>
        <dbReference type="ARBA" id="ARBA00023136"/>
    </source>
</evidence>
<dbReference type="PROSITE" id="PS50156">
    <property type="entry name" value="SSD"/>
    <property type="match status" value="1"/>
</dbReference>
<feature type="transmembrane region" description="Helical" evidence="8">
    <location>
        <begin position="222"/>
        <end position="243"/>
    </location>
</feature>
<protein>
    <submittedName>
        <fullName evidence="10">MMPL family transporter</fullName>
    </submittedName>
</protein>
<feature type="transmembrane region" description="Helical" evidence="8">
    <location>
        <begin position="648"/>
        <end position="673"/>
    </location>
</feature>
<dbReference type="Pfam" id="PF03176">
    <property type="entry name" value="MMPL"/>
    <property type="match status" value="2"/>
</dbReference>
<dbReference type="InterPro" id="IPR004869">
    <property type="entry name" value="MMPL_dom"/>
</dbReference>
<dbReference type="EMBL" id="JAXAVX010000018">
    <property type="protein sequence ID" value="MDX8153673.1"/>
    <property type="molecule type" value="Genomic_DNA"/>
</dbReference>
<keyword evidence="6 8" id="KW-0472">Membrane</keyword>
<feature type="transmembrane region" description="Helical" evidence="8">
    <location>
        <begin position="617"/>
        <end position="636"/>
    </location>
</feature>
<feature type="transmembrane region" description="Helical" evidence="8">
    <location>
        <begin position="298"/>
        <end position="322"/>
    </location>
</feature>
<reference evidence="10 11" key="1">
    <citation type="submission" date="2023-11" db="EMBL/GenBank/DDBJ databases">
        <authorList>
            <person name="Xu M."/>
            <person name="Jiang T."/>
        </authorList>
    </citation>
    <scope>NUCLEOTIDE SEQUENCE [LARGE SCALE GENOMIC DNA]</scope>
    <source>
        <strain evidence="10 11">SD</strain>
    </source>
</reference>